<feature type="region of interest" description="Disordered" evidence="2">
    <location>
        <begin position="303"/>
        <end position="369"/>
    </location>
</feature>
<feature type="region of interest" description="Disordered" evidence="2">
    <location>
        <begin position="183"/>
        <end position="209"/>
    </location>
</feature>
<feature type="compositionally biased region" description="Low complexity" evidence="2">
    <location>
        <begin position="1056"/>
        <end position="1066"/>
    </location>
</feature>
<sequence length="1143" mass="123728">MADTAKTPPESTIASPEQRPSSPSLSASPSLALDAIPSLDRSVSTPSNSSASTLSIRSRHSRLSDGGATVVRRRGYMRPQGTAFADSARNRDSVMSLGSIAHMQYYFARTGLLDGKGAQLAKEGKKNGNNKENVEPSISSVDDLGMTSLSQYDGTTSGYAVSDPGQDTAVVESPTDMQSISDAWIPTTKPPMLPPTVSTYKQKPSYTEPLPDMPVLRRELKEALQDACKSVNKVRVMPNNGGVRLDGGPVSEAETSTLESDVSSIISISERLVASDTEEEGAGTDYLQDKAKYRMPDIGKTRLSLRTKEPLSPSPRQTPVSPVGRPLSTSTPTTPGSARRGSGMAQSPGIAASPRSNRNSIVDNASDSDWVGSGLSRAGSIYTLSRVSFTGQLSQLTSMRLPDANSLAKRISFIPTSKEAAKALSDATDQIRMWITQASEVLNGLNAEDDVEWAAAGGRDGIEEVDNAITRFDKLIQVYVTSIERLQTRKDVAELSPEELMGSVKQMETVITSWQKVKQTLKGVKEQVEVAMEWEELWNTVLGEIAQEMEALNRLVFEMEEKRHDGAQSLLNGKDSIDLNELETIVEERPGRGPAPQNNRFSLPPFSPSSPMQPSASQQESRENSGLIALFARMQPLRASLDFLPMRLSVFHCRGNSVFPTGCLDLEQRRDQLEAQWKKLESDAESLRRELGEDRWVLVFRNAGRQALKMCESIARSYAKLREGIDADEQHTSPHSYAKKVESYEAKKVHYGPAIERVLAIIDRGVLDRLTVNGEILRLQSDMKRRWAGLQADMREMDSTLEDFASEARHEKQLRDSVSTVMSSERSIASSLVDTPGSSPASSVVGASRKSSFVGCRTPTPLANGKTRQPSFTTQASASASRSTGRIPSSGSASSIPRRVPLNKSPFSESRGSPSPLPSAARVSRIELPGTDRPKWINNMRTENRDFLPLSALEPSPYAKAPVTSKHNYLRSSAKTPSASMGRMSNATATRNVTAPSSLPRPQSAVPHATRKSSLPIPTCTLTSPNRAPSPLVPKSSSPAYRPGSRAQSPLPPRPSSSALRPASRLTSGRRSSMLATSSLAADGNEADSESPLRHKSRPPSAMASVGSGRRSSMLPLRSSSRMKMVDEIGGGRGGNSKPAWKP</sequence>
<dbReference type="GO" id="GO:0005938">
    <property type="term" value="C:cell cortex"/>
    <property type="evidence" value="ECO:0007669"/>
    <property type="project" value="TreeGrafter"/>
</dbReference>
<dbReference type="VEuPathDB" id="FungiDB:BTJ68_05374"/>
<evidence type="ECO:0000313" key="3">
    <source>
        <dbReference type="EMBL" id="RMZ28062.1"/>
    </source>
</evidence>
<dbReference type="GO" id="GO:0005816">
    <property type="term" value="C:spindle pole body"/>
    <property type="evidence" value="ECO:0007669"/>
    <property type="project" value="TreeGrafter"/>
</dbReference>
<feature type="compositionally biased region" description="Polar residues" evidence="2">
    <location>
        <begin position="9"/>
        <end position="19"/>
    </location>
</feature>
<feature type="compositionally biased region" description="Polar residues" evidence="2">
    <location>
        <begin position="354"/>
        <end position="367"/>
    </location>
</feature>
<name>A0A3M7IRT2_HORWE</name>
<dbReference type="EMBL" id="QWIT01000220">
    <property type="protein sequence ID" value="RMZ28062.1"/>
    <property type="molecule type" value="Genomic_DNA"/>
</dbReference>
<feature type="region of interest" description="Disordered" evidence="2">
    <location>
        <begin position="588"/>
        <end position="621"/>
    </location>
</feature>
<keyword evidence="1" id="KW-0175">Coiled coil</keyword>
<proteinExistence type="predicted"/>
<dbReference type="GO" id="GO:0031578">
    <property type="term" value="P:mitotic spindle orientation checkpoint signaling"/>
    <property type="evidence" value="ECO:0007669"/>
    <property type="project" value="TreeGrafter"/>
</dbReference>
<evidence type="ECO:0000256" key="1">
    <source>
        <dbReference type="SAM" id="Coils"/>
    </source>
</evidence>
<feature type="region of interest" description="Disordered" evidence="2">
    <location>
        <begin position="239"/>
        <end position="262"/>
    </location>
</feature>
<feature type="compositionally biased region" description="Polar residues" evidence="2">
    <location>
        <begin position="1067"/>
        <end position="1080"/>
    </location>
</feature>
<feature type="compositionally biased region" description="Polar residues" evidence="2">
    <location>
        <begin position="196"/>
        <end position="205"/>
    </location>
</feature>
<dbReference type="GO" id="GO:0051293">
    <property type="term" value="P:establishment of spindle localization"/>
    <property type="evidence" value="ECO:0007669"/>
    <property type="project" value="TreeGrafter"/>
</dbReference>
<feature type="compositionally biased region" description="Low complexity" evidence="2">
    <location>
        <begin position="20"/>
        <end position="55"/>
    </location>
</feature>
<feature type="region of interest" description="Disordered" evidence="2">
    <location>
        <begin position="829"/>
        <end position="926"/>
    </location>
</feature>
<dbReference type="Proteomes" id="UP000281677">
    <property type="component" value="Unassembled WGS sequence"/>
</dbReference>
<comment type="caution">
    <text evidence="3">The sequence shown here is derived from an EMBL/GenBank/DDBJ whole genome shotgun (WGS) entry which is preliminary data.</text>
</comment>
<reference evidence="3 4" key="1">
    <citation type="journal article" date="2018" name="BMC Genomics">
        <title>Genomic evidence for intraspecific hybridization in a clonal and extremely halotolerant yeast.</title>
        <authorList>
            <person name="Gostincar C."/>
            <person name="Stajich J.E."/>
            <person name="Zupancic J."/>
            <person name="Zalar P."/>
            <person name="Gunde-Cimerman N."/>
        </authorList>
    </citation>
    <scope>NUCLEOTIDE SEQUENCE [LARGE SCALE GENOMIC DNA]</scope>
    <source>
        <strain evidence="3 4">EXF-120</strain>
    </source>
</reference>
<feature type="compositionally biased region" description="Low complexity" evidence="2">
    <location>
        <begin position="609"/>
        <end position="619"/>
    </location>
</feature>
<dbReference type="GO" id="GO:0043332">
    <property type="term" value="C:mating projection tip"/>
    <property type="evidence" value="ECO:0007669"/>
    <property type="project" value="TreeGrafter"/>
</dbReference>
<evidence type="ECO:0000313" key="4">
    <source>
        <dbReference type="Proteomes" id="UP000281677"/>
    </source>
</evidence>
<feature type="compositionally biased region" description="Polar residues" evidence="2">
    <location>
        <begin position="886"/>
        <end position="895"/>
    </location>
</feature>
<feature type="compositionally biased region" description="Polar residues" evidence="2">
    <location>
        <begin position="253"/>
        <end position="262"/>
    </location>
</feature>
<feature type="compositionally biased region" description="Polar residues" evidence="2">
    <location>
        <begin position="965"/>
        <end position="1001"/>
    </location>
</feature>
<evidence type="ECO:0008006" key="5">
    <source>
        <dbReference type="Google" id="ProtNLM"/>
    </source>
</evidence>
<dbReference type="InterPro" id="IPR013889">
    <property type="entry name" value="Karyogamy_KAR9"/>
</dbReference>
<protein>
    <recommendedName>
        <fullName evidence="5">Karyogamy protein</fullName>
    </recommendedName>
</protein>
<organism evidence="3 4">
    <name type="scientific">Hortaea werneckii</name>
    <name type="common">Black yeast</name>
    <name type="synonym">Cladosporium werneckii</name>
    <dbReference type="NCBI Taxonomy" id="91943"/>
    <lineage>
        <taxon>Eukaryota</taxon>
        <taxon>Fungi</taxon>
        <taxon>Dikarya</taxon>
        <taxon>Ascomycota</taxon>
        <taxon>Pezizomycotina</taxon>
        <taxon>Dothideomycetes</taxon>
        <taxon>Dothideomycetidae</taxon>
        <taxon>Mycosphaerellales</taxon>
        <taxon>Teratosphaeriaceae</taxon>
        <taxon>Hortaea</taxon>
    </lineage>
</organism>
<dbReference type="Pfam" id="PF08580">
    <property type="entry name" value="KAR9"/>
    <property type="match status" value="1"/>
</dbReference>
<accession>A0A3M7IRT2</accession>
<feature type="compositionally biased region" description="Low complexity" evidence="2">
    <location>
        <begin position="871"/>
        <end position="884"/>
    </location>
</feature>
<dbReference type="PANTHER" id="PTHR37271">
    <property type="entry name" value="KARYOGAMY PROTEIN KAR9"/>
    <property type="match status" value="1"/>
</dbReference>
<dbReference type="AlphaFoldDB" id="A0A3M7IRT2"/>
<dbReference type="PANTHER" id="PTHR37271:SF1">
    <property type="entry name" value="KARYOGAMY PROTEIN KAR9"/>
    <property type="match status" value="1"/>
</dbReference>
<feature type="coiled-coil region" evidence="1">
    <location>
        <begin position="663"/>
        <end position="690"/>
    </location>
</feature>
<evidence type="ECO:0000256" key="2">
    <source>
        <dbReference type="SAM" id="MobiDB-lite"/>
    </source>
</evidence>
<dbReference type="OrthoDB" id="5559380at2759"/>
<feature type="compositionally biased region" description="Low complexity" evidence="2">
    <location>
        <begin position="836"/>
        <end position="848"/>
    </location>
</feature>
<feature type="region of interest" description="Disordered" evidence="2">
    <location>
        <begin position="121"/>
        <end position="149"/>
    </location>
</feature>
<gene>
    <name evidence="3" type="ORF">D0859_07860</name>
</gene>
<feature type="region of interest" description="Disordered" evidence="2">
    <location>
        <begin position="959"/>
        <end position="1143"/>
    </location>
</feature>
<feature type="region of interest" description="Disordered" evidence="2">
    <location>
        <begin position="1"/>
        <end position="74"/>
    </location>
</feature>
<feature type="compositionally biased region" description="Low complexity" evidence="2">
    <location>
        <begin position="1107"/>
        <end position="1123"/>
    </location>
</feature>
<dbReference type="GO" id="GO:0030473">
    <property type="term" value="P:nuclear migration along microtubule"/>
    <property type="evidence" value="ECO:0007669"/>
    <property type="project" value="TreeGrafter"/>
</dbReference>